<accession>A0ABR1ZBL4</accession>
<dbReference type="EMBL" id="JBBPBN010001713">
    <property type="protein sequence ID" value="KAK8477669.1"/>
    <property type="molecule type" value="Genomic_DNA"/>
</dbReference>
<evidence type="ECO:0000313" key="1">
    <source>
        <dbReference type="EMBL" id="KAK8477669.1"/>
    </source>
</evidence>
<protein>
    <submittedName>
        <fullName evidence="1">Uncharacterized protein</fullName>
    </submittedName>
</protein>
<gene>
    <name evidence="1" type="ORF">V6N11_060204</name>
</gene>
<proteinExistence type="predicted"/>
<name>A0ABR1ZBL4_9ROSI</name>
<comment type="caution">
    <text evidence="1">The sequence shown here is derived from an EMBL/GenBank/DDBJ whole genome shotgun (WGS) entry which is preliminary data.</text>
</comment>
<dbReference type="Proteomes" id="UP001396334">
    <property type="component" value="Unassembled WGS sequence"/>
</dbReference>
<sequence>MVDLLSVGWVGWRRSSHGQLRRQRCSFVVQRVVRLVLTLSVPYGVLGHVQELWQERGQVPPYSLTGLVSAVERAVMSLKFLF</sequence>
<organism evidence="1 2">
    <name type="scientific">Hibiscus sabdariffa</name>
    <name type="common">roselle</name>
    <dbReference type="NCBI Taxonomy" id="183260"/>
    <lineage>
        <taxon>Eukaryota</taxon>
        <taxon>Viridiplantae</taxon>
        <taxon>Streptophyta</taxon>
        <taxon>Embryophyta</taxon>
        <taxon>Tracheophyta</taxon>
        <taxon>Spermatophyta</taxon>
        <taxon>Magnoliopsida</taxon>
        <taxon>eudicotyledons</taxon>
        <taxon>Gunneridae</taxon>
        <taxon>Pentapetalae</taxon>
        <taxon>rosids</taxon>
        <taxon>malvids</taxon>
        <taxon>Malvales</taxon>
        <taxon>Malvaceae</taxon>
        <taxon>Malvoideae</taxon>
        <taxon>Hibiscus</taxon>
    </lineage>
</organism>
<keyword evidence="2" id="KW-1185">Reference proteome</keyword>
<reference evidence="1 2" key="1">
    <citation type="journal article" date="2024" name="G3 (Bethesda)">
        <title>Genome assembly of Hibiscus sabdariffa L. provides insights into metabolisms of medicinal natural products.</title>
        <authorList>
            <person name="Kim T."/>
        </authorList>
    </citation>
    <scope>NUCLEOTIDE SEQUENCE [LARGE SCALE GENOMIC DNA]</scope>
    <source>
        <strain evidence="1">TK-2024</strain>
        <tissue evidence="1">Old leaves</tissue>
    </source>
</reference>
<evidence type="ECO:0000313" key="2">
    <source>
        <dbReference type="Proteomes" id="UP001396334"/>
    </source>
</evidence>